<comment type="caution">
    <text evidence="2">The sequence shown here is derived from an EMBL/GenBank/DDBJ whole genome shotgun (WGS) entry which is preliminary data.</text>
</comment>
<dbReference type="CDD" id="cd14254">
    <property type="entry name" value="Dockerin_II"/>
    <property type="match status" value="1"/>
</dbReference>
<feature type="chain" id="PRO_5008613452" description="Dockerin domain-containing protein" evidence="1">
    <location>
        <begin position="26"/>
        <end position="1534"/>
    </location>
</feature>
<dbReference type="EMBL" id="MAPZ01000020">
    <property type="protein sequence ID" value="OBY10390.1"/>
    <property type="molecule type" value="Genomic_DNA"/>
</dbReference>
<name>A0A1B8RNK0_9CLOT</name>
<keyword evidence="1" id="KW-0732">Signal</keyword>
<dbReference type="InterPro" id="IPR036439">
    <property type="entry name" value="Dockerin_dom_sf"/>
</dbReference>
<dbReference type="RefSeq" id="WP_065254593.1">
    <property type="nucleotide sequence ID" value="NZ_MAPZ01000020.1"/>
</dbReference>
<keyword evidence="3" id="KW-1185">Reference proteome</keyword>
<reference evidence="2 3" key="1">
    <citation type="submission" date="2016-06" db="EMBL/GenBank/DDBJ databases">
        <authorList>
            <person name="Kjaerup R.B."/>
            <person name="Dalgaard T.S."/>
            <person name="Juul-Madsen H.R."/>
        </authorList>
    </citation>
    <scope>NUCLEOTIDE SEQUENCE [LARGE SCALE GENOMIC DNA]</scope>
    <source>
        <strain evidence="2 3">373-A1</strain>
    </source>
</reference>
<dbReference type="PROSITE" id="PS00018">
    <property type="entry name" value="EF_HAND_1"/>
    <property type="match status" value="2"/>
</dbReference>
<dbReference type="InterPro" id="IPR002105">
    <property type="entry name" value="Dockerin_1_rpt"/>
</dbReference>
<dbReference type="Pfam" id="PF00404">
    <property type="entry name" value="Dockerin_1"/>
    <property type="match status" value="1"/>
</dbReference>
<dbReference type="InterPro" id="IPR018247">
    <property type="entry name" value="EF_Hand_1_Ca_BS"/>
</dbReference>
<dbReference type="eggNOG" id="COG1470">
    <property type="taxonomic scope" value="Bacteria"/>
</dbReference>
<dbReference type="GO" id="GO:0000272">
    <property type="term" value="P:polysaccharide catabolic process"/>
    <property type="evidence" value="ECO:0007669"/>
    <property type="project" value="InterPro"/>
</dbReference>
<dbReference type="Proteomes" id="UP000092714">
    <property type="component" value="Unassembled WGS sequence"/>
</dbReference>
<dbReference type="eggNOG" id="COG2382">
    <property type="taxonomic scope" value="Bacteria"/>
</dbReference>
<accession>A0A1B8RNK0</accession>
<feature type="signal peptide" evidence="1">
    <location>
        <begin position="1"/>
        <end position="25"/>
    </location>
</feature>
<gene>
    <name evidence="2" type="ORF">CP373A1_10845</name>
</gene>
<organism evidence="2 3">
    <name type="scientific">Clostridium paraputrificum</name>
    <dbReference type="NCBI Taxonomy" id="29363"/>
    <lineage>
        <taxon>Bacteria</taxon>
        <taxon>Bacillati</taxon>
        <taxon>Bacillota</taxon>
        <taxon>Clostridia</taxon>
        <taxon>Eubacteriales</taxon>
        <taxon>Clostridiaceae</taxon>
        <taxon>Clostridium</taxon>
    </lineage>
</organism>
<evidence type="ECO:0000256" key="1">
    <source>
        <dbReference type="SAM" id="SignalP"/>
    </source>
</evidence>
<dbReference type="OrthoDB" id="1939008at2"/>
<sequence length="1534" mass="167778">MRKRIISAVLVIGLVIGYIPFQSFAAEIGDNGKVINGDYVIAVNTNADPNNKQSSGTLVFDNMGGRGTTSLENELNQEAEDIDFIVDGSDTKVENKNLFSRLLGVGDIYSIGDEKKFYQGRTYVCIGVYDKSYIWMEKSMKNDYDAAGKTNDAAEDMRSTYESKPYEVLMELSDNKFPYNDGSGKLSILLEQTSNGSSGFYAGESGITAIHINIPKAAEYTKGRLSSTNGLLVHEGQHAIFRNLTCGGDAQLASKYRWLDEGLAVASMDYTWGGSDPSGWFDYIKGNPQIRNGSALVYSSYRNSSAQDYAMPDLFVRYLANQKSKGYKPIEFFQGIYRVTATGKDTKTFMNDVFKAAGLKDENGNVLTFDKSLVQFYAAIIAQDKDGVYGFYGDPVVLNKLNDYPIYMGESGKPVMLSGTAAIVLKTENGEFKVPSDGGKDIRYIAVNRSDTVSKPSKGSGTAADPYKIEKASDLFYIASNQSCHFILTSDLDLTGSTYISAGWFGGSLDGRGYTIKGLKQPLIERNKGTIKNLNIEADFKSDYQAYTGALANINEGKILNSSVKGNFDIQMTGTGYGVVQTFGGLVGRNEVSGVIRESFVDANINVKFGFSHGSAGALVGKNSGAIENSYARGYLNVIQDNRGDYKFYVGGITGELTRDMGLGATLKNCYSTTQISTRAVSDSNKQAIGRLYGQDQNISVNSVSQSYALDGMDAVGKTTSGIDGEIYSKTSDQLKKVATYVNWSFNSIWKIQEGKDYPVFIEASDIKTISVSVPQIEKERYVGEELLLYSAKLIVNGTAVPLTNDMINGFDSSTEGVKTVTGNYKNKVFQFDVTVKAPKSVDKLEISKAGKTSYVQGEEYSSAGVVLMATLDGTPYHYIKSGFKSDLDGILLDNQNRVTFSYYDGKVSQEITVKKDEPKALTVVNPMNKVDYYSEDKLDFSGMGIQITYASGKKSSVLRFDELKGNGIRLVLDNNGKFTTVDSDTVLTEKENGTNIYACFGDKNPNEFGSIFARLAQITVKPKLHLDSQIFLLGQNVTRFDLFTDMVVGGEGNYKFEIVEGKLPKGIREVKNMPGSTRILFEGTPTEVGETRVVYKISDSAGNTTLTDIIFVVNPPSSVAEVESFSITNARESYPAVIKGTTIELIVPADIQLSSYWASVKLSDGSNYYPDPNMPPIVKEGIQTLAIIAQDKKTIKEYTVLIKRATQNMQPLDKPKNLVWDSNTNTLSWDSVNNAESYIVNIAPEGEVSYMVSTSENKLNLKDVVQKSGNIGLSVFAIGDNINTYTGKYSEITVSYVAPPQIKYISVNPKKIEAFKGHNTQFKVTISANSNADKSVTWSIEGASSASTSIDSKGVLTIGDDETSSEVQVIATSNHDPSKKARAVATIKELPKLNTPSGLIWKGQVATWNAVDNANGYSVELYKDGIKVGESQETNNTQFDFTNKMKEAGIYKFRVIALGDGKTIANSDEAESLEYNYIVDINHDGKVDMLDLAIVSEKYNLKSTDVGYIKDCDLNNDGIIDIYDIVMVANKIK</sequence>
<dbReference type="Gene3D" id="2.60.40.1080">
    <property type="match status" value="1"/>
</dbReference>
<dbReference type="Gene3D" id="2.60.40.10">
    <property type="entry name" value="Immunoglobulins"/>
    <property type="match status" value="1"/>
</dbReference>
<protein>
    <recommendedName>
        <fullName evidence="4">Dockerin domain-containing protein</fullName>
    </recommendedName>
</protein>
<dbReference type="InterPro" id="IPR013783">
    <property type="entry name" value="Ig-like_fold"/>
</dbReference>
<evidence type="ECO:0000313" key="2">
    <source>
        <dbReference type="EMBL" id="OBY10390.1"/>
    </source>
</evidence>
<dbReference type="GO" id="GO:0004553">
    <property type="term" value="F:hydrolase activity, hydrolyzing O-glycosyl compounds"/>
    <property type="evidence" value="ECO:0007669"/>
    <property type="project" value="InterPro"/>
</dbReference>
<evidence type="ECO:0000313" key="3">
    <source>
        <dbReference type="Proteomes" id="UP000092714"/>
    </source>
</evidence>
<proteinExistence type="predicted"/>
<dbReference type="Gene3D" id="2.60.40.2340">
    <property type="match status" value="1"/>
</dbReference>
<dbReference type="Gene3D" id="1.10.1330.10">
    <property type="entry name" value="Dockerin domain"/>
    <property type="match status" value="1"/>
</dbReference>
<evidence type="ECO:0008006" key="4">
    <source>
        <dbReference type="Google" id="ProtNLM"/>
    </source>
</evidence>
<dbReference type="SUPFAM" id="SSF63446">
    <property type="entry name" value="Type I dockerin domain"/>
    <property type="match status" value="1"/>
</dbReference>